<gene>
    <name evidence="2" type="ORF">GGQ66_004211</name>
</gene>
<keyword evidence="3" id="KW-1185">Reference proteome</keyword>
<feature type="domain" description="KTSC" evidence="1">
    <location>
        <begin position="7"/>
        <end position="64"/>
    </location>
</feature>
<sequence>MQQFPVQSRIIKGVFFSQEDGQLRIWFKNGEIRNFTGVPESEVVAMCEAKSPGQHYIDRIRKQFQRLAA</sequence>
<dbReference type="AlphaFoldDB" id="A0A7W6P493"/>
<organism evidence="2 3">
    <name type="scientific">Allorhizobium borbori</name>
    <dbReference type="NCBI Taxonomy" id="485907"/>
    <lineage>
        <taxon>Bacteria</taxon>
        <taxon>Pseudomonadati</taxon>
        <taxon>Pseudomonadota</taxon>
        <taxon>Alphaproteobacteria</taxon>
        <taxon>Hyphomicrobiales</taxon>
        <taxon>Rhizobiaceae</taxon>
        <taxon>Rhizobium/Agrobacterium group</taxon>
        <taxon>Allorhizobium</taxon>
    </lineage>
</organism>
<reference evidence="2 3" key="1">
    <citation type="submission" date="2020-08" db="EMBL/GenBank/DDBJ databases">
        <title>Genomic Encyclopedia of Type Strains, Phase IV (KMG-IV): sequencing the most valuable type-strain genomes for metagenomic binning, comparative biology and taxonomic classification.</title>
        <authorList>
            <person name="Goeker M."/>
        </authorList>
    </citation>
    <scope>NUCLEOTIDE SEQUENCE [LARGE SCALE GENOMIC DNA]</scope>
    <source>
        <strain evidence="2 3">DSM 26385</strain>
    </source>
</reference>
<proteinExistence type="predicted"/>
<dbReference type="Pfam" id="PF13619">
    <property type="entry name" value="KTSC"/>
    <property type="match status" value="1"/>
</dbReference>
<dbReference type="InterPro" id="IPR025309">
    <property type="entry name" value="KTSC_dom"/>
</dbReference>
<dbReference type="EMBL" id="JACIDU010000025">
    <property type="protein sequence ID" value="MBB4105624.1"/>
    <property type="molecule type" value="Genomic_DNA"/>
</dbReference>
<comment type="caution">
    <text evidence="2">The sequence shown here is derived from an EMBL/GenBank/DDBJ whole genome shotgun (WGS) entry which is preliminary data.</text>
</comment>
<dbReference type="RefSeq" id="WP_183795272.1">
    <property type="nucleotide sequence ID" value="NZ_JACIDU010000025.1"/>
</dbReference>
<name>A0A7W6P493_9HYPH</name>
<evidence type="ECO:0000313" key="3">
    <source>
        <dbReference type="Proteomes" id="UP000584824"/>
    </source>
</evidence>
<evidence type="ECO:0000313" key="2">
    <source>
        <dbReference type="EMBL" id="MBB4105624.1"/>
    </source>
</evidence>
<dbReference type="Proteomes" id="UP000584824">
    <property type="component" value="Unassembled WGS sequence"/>
</dbReference>
<evidence type="ECO:0000259" key="1">
    <source>
        <dbReference type="Pfam" id="PF13619"/>
    </source>
</evidence>
<protein>
    <recommendedName>
        <fullName evidence="1">KTSC domain-containing protein</fullName>
    </recommendedName>
</protein>
<accession>A0A7W6P493</accession>